<name>A0AAV4X8T0_CAEEX</name>
<dbReference type="EMBL" id="BPLR01017370">
    <property type="protein sequence ID" value="GIY90999.1"/>
    <property type="molecule type" value="Genomic_DNA"/>
</dbReference>
<reference evidence="1 2" key="1">
    <citation type="submission" date="2021-06" db="EMBL/GenBank/DDBJ databases">
        <title>Caerostris extrusa draft genome.</title>
        <authorList>
            <person name="Kono N."/>
            <person name="Arakawa K."/>
        </authorList>
    </citation>
    <scope>NUCLEOTIDE SEQUENCE [LARGE SCALE GENOMIC DNA]</scope>
</reference>
<accession>A0AAV4X8T0</accession>
<organism evidence="1 2">
    <name type="scientific">Caerostris extrusa</name>
    <name type="common">Bark spider</name>
    <name type="synonym">Caerostris bankana</name>
    <dbReference type="NCBI Taxonomy" id="172846"/>
    <lineage>
        <taxon>Eukaryota</taxon>
        <taxon>Metazoa</taxon>
        <taxon>Ecdysozoa</taxon>
        <taxon>Arthropoda</taxon>
        <taxon>Chelicerata</taxon>
        <taxon>Arachnida</taxon>
        <taxon>Araneae</taxon>
        <taxon>Araneomorphae</taxon>
        <taxon>Entelegynae</taxon>
        <taxon>Araneoidea</taxon>
        <taxon>Araneidae</taxon>
        <taxon>Caerostris</taxon>
    </lineage>
</organism>
<protein>
    <submittedName>
        <fullName evidence="1">Uncharacterized protein</fullName>
    </submittedName>
</protein>
<dbReference type="Proteomes" id="UP001054945">
    <property type="component" value="Unassembled WGS sequence"/>
</dbReference>
<evidence type="ECO:0000313" key="1">
    <source>
        <dbReference type="EMBL" id="GIY90999.1"/>
    </source>
</evidence>
<keyword evidence="2" id="KW-1185">Reference proteome</keyword>
<comment type="caution">
    <text evidence="1">The sequence shown here is derived from an EMBL/GenBank/DDBJ whole genome shotgun (WGS) entry which is preliminary data.</text>
</comment>
<dbReference type="AlphaFoldDB" id="A0AAV4X8T0"/>
<evidence type="ECO:0000313" key="2">
    <source>
        <dbReference type="Proteomes" id="UP001054945"/>
    </source>
</evidence>
<sequence>MIPLALTDSTAMSASQFGFLFFRPSKRRVLNEIPAMRSDHREARLNVIGDLKQQALGVACVTFALHSKEPRFDPWRKPGFLSLLYFCYYF</sequence>
<gene>
    <name evidence="1" type="ORF">CEXT_301781</name>
</gene>
<proteinExistence type="predicted"/>